<keyword evidence="8" id="KW-1185">Reference proteome</keyword>
<dbReference type="Gene3D" id="3.30.450.380">
    <property type="match status" value="1"/>
</dbReference>
<reference evidence="6 8" key="1">
    <citation type="journal article" date="2018" name="Front. Microbiol.">
        <title>Genome-Based Analysis Reveals the Taxonomy and Diversity of the Family Idiomarinaceae.</title>
        <authorList>
            <person name="Liu Y."/>
            <person name="Lai Q."/>
            <person name="Shao Z."/>
        </authorList>
    </citation>
    <scope>NUCLEOTIDE SEQUENCE [LARGE SCALE GENOMIC DNA]</scope>
    <source>
        <strain evidence="6 8">CF12-14</strain>
    </source>
</reference>
<keyword evidence="3" id="KW-0067">ATP-binding</keyword>
<comment type="caution">
    <text evidence="5">The sequence shown here is derived from an EMBL/GenBank/DDBJ whole genome shotgun (WGS) entry which is preliminary data.</text>
</comment>
<dbReference type="PANTHER" id="PTHR30486:SF15">
    <property type="entry name" value="TYPE II_IV SECRETION SYSTEM ATPASE"/>
    <property type="match status" value="1"/>
</dbReference>
<dbReference type="InterPro" id="IPR003593">
    <property type="entry name" value="AAA+_ATPase"/>
</dbReference>
<evidence type="ECO:0000256" key="2">
    <source>
        <dbReference type="ARBA" id="ARBA00022741"/>
    </source>
</evidence>
<dbReference type="Proteomes" id="UP000249203">
    <property type="component" value="Unassembled WGS sequence"/>
</dbReference>
<reference evidence="5 7" key="2">
    <citation type="submission" date="2018-06" db="EMBL/GenBank/DDBJ databases">
        <title>Genomic Encyclopedia of Type Strains, Phase III (KMG-III): the genomes of soil and plant-associated and newly described type strains.</title>
        <authorList>
            <person name="Whitman W."/>
        </authorList>
    </citation>
    <scope>NUCLEOTIDE SEQUENCE [LARGE SCALE GENOMIC DNA]</scope>
    <source>
        <strain evidence="5 7">CGMCC 1.15366</strain>
    </source>
</reference>
<proteinExistence type="inferred from homology"/>
<keyword evidence="2" id="KW-0547">Nucleotide-binding</keyword>
<dbReference type="OrthoDB" id="9810761at2"/>
<dbReference type="PROSITE" id="PS50893">
    <property type="entry name" value="ABC_TRANSPORTER_2"/>
    <property type="match status" value="1"/>
</dbReference>
<feature type="domain" description="ABC transporter" evidence="4">
    <location>
        <begin position="174"/>
        <end position="420"/>
    </location>
</feature>
<evidence type="ECO:0000313" key="7">
    <source>
        <dbReference type="Proteomes" id="UP000249203"/>
    </source>
</evidence>
<name>A0A327WS62_9GAMM</name>
<dbReference type="GO" id="GO:0016887">
    <property type="term" value="F:ATP hydrolysis activity"/>
    <property type="evidence" value="ECO:0007669"/>
    <property type="project" value="InterPro"/>
</dbReference>
<evidence type="ECO:0000256" key="1">
    <source>
        <dbReference type="ARBA" id="ARBA00006611"/>
    </source>
</evidence>
<evidence type="ECO:0000259" key="4">
    <source>
        <dbReference type="PROSITE" id="PS50893"/>
    </source>
</evidence>
<dbReference type="InterPro" id="IPR001482">
    <property type="entry name" value="T2SS/T4SS_dom"/>
</dbReference>
<dbReference type="EMBL" id="PIPK01000016">
    <property type="protein sequence ID" value="RUO19393.1"/>
    <property type="molecule type" value="Genomic_DNA"/>
</dbReference>
<sequence>MDWYQQLQQYIRSRIDLRQTQLERLDETAMATLIASVLASPEAQALIPDAAVGAHHLSSNLSDTSLQQRVIDDLLGFGVLAALLRDPDVAEIMVNGPQQIYVERHGRLQLSPLQFQDESAVRQVVERMVAVVGRRIDTASPMVDTRLACGARVNIVIPPLAIHGSYITVRKFSQHMRSVQALCEQGSCSPQLAEFLELAVAAKQNLIVCGGTGTGKTTLLNILANWIAPTERVITIEDSAELRLAHAHLVSLEARPANQEGEGAVSIRQLVINALRMRPDRIVVGECRGGESLDMLQAMNTGHAGSMTTLHANTPRDGLRRLEVMVMMAGMELPLLAIRQQISSAIDIIVQLKRLPNGARIISQVTEVQGIEGDTMMLADIYNLRHGSHLASESEQDAQPTGDIPMFLHQQPEAIRQRALALLAIAV</sequence>
<dbReference type="GO" id="GO:0005524">
    <property type="term" value="F:ATP binding"/>
    <property type="evidence" value="ECO:0007669"/>
    <property type="project" value="UniProtKB-KW"/>
</dbReference>
<accession>A0A327WS62</accession>
<dbReference type="Gene3D" id="3.40.50.300">
    <property type="entry name" value="P-loop containing nucleotide triphosphate hydrolases"/>
    <property type="match status" value="1"/>
</dbReference>
<dbReference type="Pfam" id="PF00437">
    <property type="entry name" value="T2SSE"/>
    <property type="match status" value="1"/>
</dbReference>
<dbReference type="SUPFAM" id="SSF52540">
    <property type="entry name" value="P-loop containing nucleoside triphosphate hydrolases"/>
    <property type="match status" value="1"/>
</dbReference>
<protein>
    <submittedName>
        <fullName evidence="5">Pilus assembly protein CpaF</fullName>
    </submittedName>
</protein>
<organism evidence="5 7">
    <name type="scientific">Aliidiomarina maris</name>
    <dbReference type="NCBI Taxonomy" id="531312"/>
    <lineage>
        <taxon>Bacteria</taxon>
        <taxon>Pseudomonadati</taxon>
        <taxon>Pseudomonadota</taxon>
        <taxon>Gammaproteobacteria</taxon>
        <taxon>Alteromonadales</taxon>
        <taxon>Idiomarinaceae</taxon>
        <taxon>Aliidiomarina</taxon>
    </lineage>
</organism>
<evidence type="ECO:0000313" key="5">
    <source>
        <dbReference type="EMBL" id="RAJ93676.1"/>
    </source>
</evidence>
<dbReference type="SMART" id="SM00382">
    <property type="entry name" value="AAA"/>
    <property type="match status" value="1"/>
</dbReference>
<gene>
    <name evidence="5" type="ORF">B0I24_11634</name>
    <name evidence="6" type="ORF">CWE07_12995</name>
</gene>
<evidence type="ECO:0000313" key="6">
    <source>
        <dbReference type="EMBL" id="RUO19393.1"/>
    </source>
</evidence>
<dbReference type="InterPro" id="IPR050921">
    <property type="entry name" value="T4SS_GSP_E_ATPase"/>
</dbReference>
<comment type="similarity">
    <text evidence="1">Belongs to the GSP E family.</text>
</comment>
<dbReference type="InterPro" id="IPR027417">
    <property type="entry name" value="P-loop_NTPase"/>
</dbReference>
<dbReference type="InterPro" id="IPR003439">
    <property type="entry name" value="ABC_transporter-like_ATP-bd"/>
</dbReference>
<dbReference type="CDD" id="cd01130">
    <property type="entry name" value="VirB11-like_ATPase"/>
    <property type="match status" value="1"/>
</dbReference>
<dbReference type="PANTHER" id="PTHR30486">
    <property type="entry name" value="TWITCHING MOTILITY PROTEIN PILT"/>
    <property type="match status" value="1"/>
</dbReference>
<evidence type="ECO:0000313" key="8">
    <source>
        <dbReference type="Proteomes" id="UP000287865"/>
    </source>
</evidence>
<evidence type="ECO:0000256" key="3">
    <source>
        <dbReference type="ARBA" id="ARBA00022840"/>
    </source>
</evidence>
<dbReference type="EMBL" id="QLMD01000016">
    <property type="protein sequence ID" value="RAJ93676.1"/>
    <property type="molecule type" value="Genomic_DNA"/>
</dbReference>
<dbReference type="RefSeq" id="WP_111570318.1">
    <property type="nucleotide sequence ID" value="NZ_PIPK01000016.1"/>
</dbReference>
<dbReference type="AlphaFoldDB" id="A0A327WS62"/>
<dbReference type="Proteomes" id="UP000287865">
    <property type="component" value="Unassembled WGS sequence"/>
</dbReference>